<comment type="caution">
    <text evidence="2">The sequence shown here is derived from an EMBL/GenBank/DDBJ whole genome shotgun (WGS) entry which is preliminary data.</text>
</comment>
<keyword evidence="3" id="KW-1185">Reference proteome</keyword>
<feature type="chain" id="PRO_5046088202" evidence="1">
    <location>
        <begin position="18"/>
        <end position="182"/>
    </location>
</feature>
<protein>
    <submittedName>
        <fullName evidence="2">PEP-CTERM sorting domain-containing protein</fullName>
    </submittedName>
</protein>
<reference evidence="2 3" key="1">
    <citation type="submission" date="2024-08" db="EMBL/GenBank/DDBJ databases">
        <authorList>
            <person name="Lu H."/>
        </authorList>
    </citation>
    <scope>NUCLEOTIDE SEQUENCE [LARGE SCALE GENOMIC DNA]</scope>
    <source>
        <strain evidence="2 3">DXS20W</strain>
    </source>
</reference>
<proteinExistence type="predicted"/>
<evidence type="ECO:0000256" key="1">
    <source>
        <dbReference type="SAM" id="SignalP"/>
    </source>
</evidence>
<gene>
    <name evidence="2" type="ORF">ACG04Q_24375</name>
</gene>
<dbReference type="NCBIfam" id="TIGR02595">
    <property type="entry name" value="PEP_CTERM"/>
    <property type="match status" value="1"/>
</dbReference>
<accession>A0ABW7GSN6</accession>
<organism evidence="2 3">
    <name type="scientific">Pelomonas lactea</name>
    <dbReference type="NCBI Taxonomy" id="3299030"/>
    <lineage>
        <taxon>Bacteria</taxon>
        <taxon>Pseudomonadati</taxon>
        <taxon>Pseudomonadota</taxon>
        <taxon>Betaproteobacteria</taxon>
        <taxon>Burkholderiales</taxon>
        <taxon>Sphaerotilaceae</taxon>
        <taxon>Roseateles</taxon>
    </lineage>
</organism>
<dbReference type="EMBL" id="JBIGHX010000011">
    <property type="protein sequence ID" value="MFG6464730.1"/>
    <property type="molecule type" value="Genomic_DNA"/>
</dbReference>
<dbReference type="InterPro" id="IPR013424">
    <property type="entry name" value="Ice-binding_C"/>
</dbReference>
<keyword evidence="1" id="KW-0732">Signal</keyword>
<sequence length="182" mass="18635">MKTLLASLALLPLPALAAGLLGTTVDVRYDYEGDEAWHTLDSVVVGPGVELTCPGSAQACSVLQAATQTVDIGDHGLRYAYSGAGGATASFDNLAINGFTFERLYGNGTVITGVTVADTSLAGFNPARISFTAHSVSVRMGGLTLGSSAFLQLSLQTAPVPEPGSAALLLGGLALLLARRRR</sequence>
<evidence type="ECO:0000313" key="2">
    <source>
        <dbReference type="EMBL" id="MFG6464730.1"/>
    </source>
</evidence>
<dbReference type="RefSeq" id="WP_394514245.1">
    <property type="nucleotide sequence ID" value="NZ_JBIGHX010000011.1"/>
</dbReference>
<evidence type="ECO:0000313" key="3">
    <source>
        <dbReference type="Proteomes" id="UP001606302"/>
    </source>
</evidence>
<feature type="signal peptide" evidence="1">
    <location>
        <begin position="1"/>
        <end position="17"/>
    </location>
</feature>
<dbReference type="Proteomes" id="UP001606302">
    <property type="component" value="Unassembled WGS sequence"/>
</dbReference>
<name>A0ABW7GSN6_9BURK</name>